<evidence type="ECO:0000313" key="8">
    <source>
        <dbReference type="Proteomes" id="UP001605036"/>
    </source>
</evidence>
<protein>
    <recommendedName>
        <fullName evidence="5">Glycosyltransferase</fullName>
        <ecNumber evidence="5">2.4.1.-</ecNumber>
    </recommendedName>
</protein>
<dbReference type="CDD" id="cd03784">
    <property type="entry name" value="GT1_Gtf-like"/>
    <property type="match status" value="1"/>
</dbReference>
<evidence type="ECO:0000256" key="4">
    <source>
        <dbReference type="RuleBase" id="RU003718"/>
    </source>
</evidence>
<dbReference type="Pfam" id="PF00201">
    <property type="entry name" value="UDPGT"/>
    <property type="match status" value="1"/>
</dbReference>
<dbReference type="InterPro" id="IPR002213">
    <property type="entry name" value="UDP_glucos_trans"/>
</dbReference>
<evidence type="ECO:0000256" key="2">
    <source>
        <dbReference type="ARBA" id="ARBA00022676"/>
    </source>
</evidence>
<dbReference type="InterPro" id="IPR035595">
    <property type="entry name" value="UDP_glycos_trans_CS"/>
</dbReference>
<dbReference type="GO" id="GO:0016757">
    <property type="term" value="F:glycosyltransferase activity"/>
    <property type="evidence" value="ECO:0007669"/>
    <property type="project" value="UniProtKB-KW"/>
</dbReference>
<dbReference type="PANTHER" id="PTHR48046:SF1">
    <property type="entry name" value="GLYCOSYLTRANSFERASE-RELATED"/>
    <property type="match status" value="1"/>
</dbReference>
<evidence type="ECO:0000256" key="1">
    <source>
        <dbReference type="ARBA" id="ARBA00009995"/>
    </source>
</evidence>
<sequence length="515" mass="57088">MDPLFKAAATANVWIVPIVYISHVRCFLQFGKQLASHGVTVTFFCTKEDAERLGIHGPGNSTVESWKRDGLDIRLKDFGVEGQELAEGVSDEGDKWCRAINEQEEKFELILKRELELGLPRPTCVISDLWCPGVHATAVKYNVPAWVFSSFSVGCTASIVYLYQLRSKGILELPASHLDEGGEEFISLPGMPLMRIREIDSPSSFVTSLIYPIGKRIGPTLQHAQVILFSTFQELETRPMIELKKLLQNAATKENREAGEVYPIGPTFNISSKGSAESPAANGHEEGERDPSLKFLDTQAESSVLFVAFGCNWNLPPKQMQEIALGLESSGQPFLCSFHPPIKTAEYPTDDIFDVLPVDCVERTKGQGLFVQGWVPQMEILRHPATGGFLSHCGHNSYLESVSMGVPVITWPLYGDQFMNARWIVDEIQAGVEVTKGWGTLDLVDRKELETKVRALFQSEEGKTVRKNALRTRELALQSGSENGSSYNNMKTIVARLKDMTAGRTTQSSNPISET</sequence>
<dbReference type="AlphaFoldDB" id="A0ABD1YLU3"/>
<keyword evidence="3 4" id="KW-0808">Transferase</keyword>
<evidence type="ECO:0000256" key="3">
    <source>
        <dbReference type="ARBA" id="ARBA00022679"/>
    </source>
</evidence>
<evidence type="ECO:0000256" key="6">
    <source>
        <dbReference type="SAM" id="MobiDB-lite"/>
    </source>
</evidence>
<dbReference type="Proteomes" id="UP001605036">
    <property type="component" value="Unassembled WGS sequence"/>
</dbReference>
<keyword evidence="2 4" id="KW-0328">Glycosyltransferase</keyword>
<feature type="region of interest" description="Disordered" evidence="6">
    <location>
        <begin position="269"/>
        <end position="291"/>
    </location>
</feature>
<comment type="caution">
    <text evidence="7">The sequence shown here is derived from an EMBL/GenBank/DDBJ whole genome shotgun (WGS) entry which is preliminary data.</text>
</comment>
<name>A0ABD1YLU3_9MARC</name>
<accession>A0ABD1YLU3</accession>
<gene>
    <name evidence="7" type="ORF">R1flu_016080</name>
</gene>
<evidence type="ECO:0000313" key="7">
    <source>
        <dbReference type="EMBL" id="KAL2631394.1"/>
    </source>
</evidence>
<dbReference type="Gene3D" id="3.40.50.2000">
    <property type="entry name" value="Glycogen Phosphorylase B"/>
    <property type="match status" value="2"/>
</dbReference>
<dbReference type="SUPFAM" id="SSF53756">
    <property type="entry name" value="UDP-Glycosyltransferase/glycogen phosphorylase"/>
    <property type="match status" value="1"/>
</dbReference>
<reference evidence="7 8" key="1">
    <citation type="submission" date="2024-09" db="EMBL/GenBank/DDBJ databases">
        <title>Chromosome-scale assembly of Riccia fluitans.</title>
        <authorList>
            <person name="Paukszto L."/>
            <person name="Sawicki J."/>
            <person name="Karawczyk K."/>
            <person name="Piernik-Szablinska J."/>
            <person name="Szczecinska M."/>
            <person name="Mazdziarz M."/>
        </authorList>
    </citation>
    <scope>NUCLEOTIDE SEQUENCE [LARGE SCALE GENOMIC DNA]</scope>
    <source>
        <strain evidence="7">Rf_01</strain>
        <tissue evidence="7">Aerial parts of the thallus</tissue>
    </source>
</reference>
<evidence type="ECO:0000256" key="5">
    <source>
        <dbReference type="RuleBase" id="RU362057"/>
    </source>
</evidence>
<dbReference type="EMBL" id="JBHFFA010000004">
    <property type="protein sequence ID" value="KAL2631394.1"/>
    <property type="molecule type" value="Genomic_DNA"/>
</dbReference>
<comment type="similarity">
    <text evidence="1 4">Belongs to the UDP-glycosyltransferase family.</text>
</comment>
<dbReference type="PANTHER" id="PTHR48046">
    <property type="entry name" value="UDP-GLYCOSYLTRANSFERASE 72E1"/>
    <property type="match status" value="1"/>
</dbReference>
<dbReference type="PROSITE" id="PS00375">
    <property type="entry name" value="UDPGT"/>
    <property type="match status" value="1"/>
</dbReference>
<organism evidence="7 8">
    <name type="scientific">Riccia fluitans</name>
    <dbReference type="NCBI Taxonomy" id="41844"/>
    <lineage>
        <taxon>Eukaryota</taxon>
        <taxon>Viridiplantae</taxon>
        <taxon>Streptophyta</taxon>
        <taxon>Embryophyta</taxon>
        <taxon>Marchantiophyta</taxon>
        <taxon>Marchantiopsida</taxon>
        <taxon>Marchantiidae</taxon>
        <taxon>Marchantiales</taxon>
        <taxon>Ricciaceae</taxon>
        <taxon>Riccia</taxon>
    </lineage>
</organism>
<dbReference type="FunFam" id="3.40.50.2000:FF:000056">
    <property type="entry name" value="Glycosyltransferase"/>
    <property type="match status" value="1"/>
</dbReference>
<keyword evidence="8" id="KW-1185">Reference proteome</keyword>
<dbReference type="EC" id="2.4.1.-" evidence="5"/>
<proteinExistence type="inferred from homology"/>